<reference evidence="2" key="1">
    <citation type="submission" date="2023-10" db="EMBL/GenBank/DDBJ databases">
        <authorList>
            <person name="Hackl T."/>
        </authorList>
    </citation>
    <scope>NUCLEOTIDE SEQUENCE</scope>
</reference>
<feature type="region of interest" description="Disordered" evidence="1">
    <location>
        <begin position="163"/>
        <end position="213"/>
    </location>
</feature>
<comment type="caution">
    <text evidence="2">The sequence shown here is derived from an EMBL/GenBank/DDBJ whole genome shotgun (WGS) entry which is preliminary data.</text>
</comment>
<protein>
    <submittedName>
        <fullName evidence="2">Uu.00g143740.m01.CDS01</fullName>
    </submittedName>
</protein>
<dbReference type="Proteomes" id="UP001295740">
    <property type="component" value="Unassembled WGS sequence"/>
</dbReference>
<feature type="compositionally biased region" description="Acidic residues" evidence="1">
    <location>
        <begin position="180"/>
        <end position="195"/>
    </location>
</feature>
<evidence type="ECO:0000256" key="1">
    <source>
        <dbReference type="SAM" id="MobiDB-lite"/>
    </source>
</evidence>
<organism evidence="2 3">
    <name type="scientific">Anthostomella pinea</name>
    <dbReference type="NCBI Taxonomy" id="933095"/>
    <lineage>
        <taxon>Eukaryota</taxon>
        <taxon>Fungi</taxon>
        <taxon>Dikarya</taxon>
        <taxon>Ascomycota</taxon>
        <taxon>Pezizomycotina</taxon>
        <taxon>Sordariomycetes</taxon>
        <taxon>Xylariomycetidae</taxon>
        <taxon>Xylariales</taxon>
        <taxon>Xylariaceae</taxon>
        <taxon>Anthostomella</taxon>
    </lineage>
</organism>
<proteinExistence type="predicted"/>
<keyword evidence="3" id="KW-1185">Reference proteome</keyword>
<name>A0AAI8YLK5_9PEZI</name>
<evidence type="ECO:0000313" key="2">
    <source>
        <dbReference type="EMBL" id="CAJ2509348.1"/>
    </source>
</evidence>
<sequence length="213" mass="23097">MAGTLSLESLPLRSFNKLGNEMPTKPAVEVAGGPVSSMRGALGADMLDDGDAAKTHTESNTTVISYSCAILWRRSTQKVNSFPIRLTTDKQIRNDEFAGDVAATAEARALILPGLEPVRRTRRGTFNVQTGKCGLLLPNEVKFPESEVYGSLVMKDREVTPYKGFQKHNNLSGSSRSKDQDDDNDKQEGDDDQEDDVGHGESGAEEVAVHRGS</sequence>
<evidence type="ECO:0000313" key="3">
    <source>
        <dbReference type="Proteomes" id="UP001295740"/>
    </source>
</evidence>
<gene>
    <name evidence="2" type="ORF">KHLLAP_LOCUS9816</name>
</gene>
<dbReference type="AlphaFoldDB" id="A0AAI8YLK5"/>
<accession>A0AAI8YLK5</accession>
<dbReference type="EMBL" id="CAUWAG010000012">
    <property type="protein sequence ID" value="CAJ2509348.1"/>
    <property type="molecule type" value="Genomic_DNA"/>
</dbReference>